<organism evidence="7 8">
    <name type="scientific">Guyanagaster necrorhizus</name>
    <dbReference type="NCBI Taxonomy" id="856835"/>
    <lineage>
        <taxon>Eukaryota</taxon>
        <taxon>Fungi</taxon>
        <taxon>Dikarya</taxon>
        <taxon>Basidiomycota</taxon>
        <taxon>Agaricomycotina</taxon>
        <taxon>Agaricomycetes</taxon>
        <taxon>Agaricomycetidae</taxon>
        <taxon>Agaricales</taxon>
        <taxon>Marasmiineae</taxon>
        <taxon>Physalacriaceae</taxon>
        <taxon>Guyanagaster</taxon>
    </lineage>
</organism>
<feature type="transmembrane region" description="Helical" evidence="6">
    <location>
        <begin position="197"/>
        <end position="219"/>
    </location>
</feature>
<feature type="transmembrane region" description="Helical" evidence="6">
    <location>
        <begin position="452"/>
        <end position="472"/>
    </location>
</feature>
<name>A0A9P7VF62_9AGAR</name>
<sequence>MRSFVEIWRSYTHEERRNIAFYVGGIMFYKLGLEFFNGSITTLATDRFAKANTFTKLGAAQGVNQAAQCVGAILIAPLIVRFPTRTVLGVSVLFFSLMTMILLVVDAATGGKMRESANSPTHYGSWNPNAIFIIWTLSGVAYGMVELIRRVIPCDIVGGNVGKLRRMDATVHIFYEVTGTAAAFASSSAISRFGNNYSFFLSPVFFALAGAVWFFVSVLNYSPCEEYGLDEVDRSKRSKNYLIQVGRGISGFGESIWVGTMMVLGNRRFVWLVPGYALALYLHRFLENTLAPAFAKRALGVSAWSQIIVGGSNFGELLGALTVFLLSDVVTTPIPWLRLDALMLNIVWVLPHLTTITGHTVDWAWRLAGIFIPISMSWAAGDVSLSAYIQAALSTGDASLADRYPGVSHLGAVMAFLYSTYIILYAVLSSVLGDVIDKDFSETGNIKDSLRWVAGIQYSICCCIIMIATFIPKGAFSINPKMINGVRHDGFGHQEDESLKDFIEMQTGKNDGSLNVITT</sequence>
<keyword evidence="4 6" id="KW-1133">Transmembrane helix</keyword>
<feature type="transmembrane region" description="Helical" evidence="6">
    <location>
        <begin position="129"/>
        <end position="148"/>
    </location>
</feature>
<feature type="transmembrane region" description="Helical" evidence="6">
    <location>
        <begin position="269"/>
        <end position="286"/>
    </location>
</feature>
<feature type="transmembrane region" description="Helical" evidence="6">
    <location>
        <begin position="169"/>
        <end position="191"/>
    </location>
</feature>
<evidence type="ECO:0000256" key="5">
    <source>
        <dbReference type="ARBA" id="ARBA00023136"/>
    </source>
</evidence>
<keyword evidence="2" id="KW-1003">Cell membrane</keyword>
<feature type="transmembrane region" description="Helical" evidence="6">
    <location>
        <begin position="87"/>
        <end position="109"/>
    </location>
</feature>
<dbReference type="OrthoDB" id="5344169at2759"/>
<keyword evidence="3 6" id="KW-0812">Transmembrane</keyword>
<feature type="transmembrane region" description="Helical" evidence="6">
    <location>
        <begin position="63"/>
        <end position="80"/>
    </location>
</feature>
<keyword evidence="8" id="KW-1185">Reference proteome</keyword>
<dbReference type="Proteomes" id="UP000812287">
    <property type="component" value="Unassembled WGS sequence"/>
</dbReference>
<comment type="subcellular location">
    <subcellularLocation>
        <location evidence="1">Cell membrane</location>
        <topology evidence="1">Multi-pass membrane protein</topology>
    </subcellularLocation>
</comment>
<dbReference type="Gene3D" id="1.20.1250.20">
    <property type="entry name" value="MFS general substrate transporter like domains"/>
    <property type="match status" value="1"/>
</dbReference>
<gene>
    <name evidence="7" type="ORF">BT62DRAFT_770006</name>
</gene>
<reference evidence="7" key="1">
    <citation type="submission" date="2020-11" db="EMBL/GenBank/DDBJ databases">
        <title>Adaptations for nitrogen fixation in a non-lichenized fungal sporocarp promotes dispersal by wood-feeding termites.</title>
        <authorList>
            <consortium name="DOE Joint Genome Institute"/>
            <person name="Koch R.A."/>
            <person name="Yoon G."/>
            <person name="Arayal U."/>
            <person name="Lail K."/>
            <person name="Amirebrahimi M."/>
            <person name="Labutti K."/>
            <person name="Lipzen A."/>
            <person name="Riley R."/>
            <person name="Barry K."/>
            <person name="Henrissat B."/>
            <person name="Grigoriev I.V."/>
            <person name="Herr J.R."/>
            <person name="Aime M.C."/>
        </authorList>
    </citation>
    <scope>NUCLEOTIDE SEQUENCE</scope>
    <source>
        <strain evidence="7">MCA 3950</strain>
    </source>
</reference>
<proteinExistence type="predicted"/>
<evidence type="ECO:0000256" key="6">
    <source>
        <dbReference type="SAM" id="Phobius"/>
    </source>
</evidence>
<dbReference type="SUPFAM" id="SSF103473">
    <property type="entry name" value="MFS general substrate transporter"/>
    <property type="match status" value="1"/>
</dbReference>
<evidence type="ECO:0000256" key="2">
    <source>
        <dbReference type="ARBA" id="ARBA00022475"/>
    </source>
</evidence>
<feature type="transmembrane region" description="Helical" evidence="6">
    <location>
        <begin position="21"/>
        <end position="43"/>
    </location>
</feature>
<dbReference type="EMBL" id="MU250603">
    <property type="protein sequence ID" value="KAG7439275.1"/>
    <property type="molecule type" value="Genomic_DNA"/>
</dbReference>
<comment type="caution">
    <text evidence="7">The sequence shown here is derived from an EMBL/GenBank/DDBJ whole genome shotgun (WGS) entry which is preliminary data.</text>
</comment>
<protein>
    <submittedName>
        <fullName evidence="7">Uncharacterized protein</fullName>
    </submittedName>
</protein>
<dbReference type="RefSeq" id="XP_043032775.1">
    <property type="nucleotide sequence ID" value="XM_043182222.1"/>
</dbReference>
<dbReference type="PANTHER" id="PTHR23513:SF6">
    <property type="entry name" value="MAJOR FACILITATOR SUPERFAMILY ASSOCIATED DOMAIN-CONTAINING PROTEIN"/>
    <property type="match status" value="1"/>
</dbReference>
<dbReference type="PANTHER" id="PTHR23513">
    <property type="entry name" value="INTEGRAL MEMBRANE EFFLUX PROTEIN-RELATED"/>
    <property type="match status" value="1"/>
</dbReference>
<evidence type="ECO:0000313" key="8">
    <source>
        <dbReference type="Proteomes" id="UP000812287"/>
    </source>
</evidence>
<dbReference type="GeneID" id="66104518"/>
<feature type="transmembrane region" description="Helical" evidence="6">
    <location>
        <begin position="342"/>
        <end position="361"/>
    </location>
</feature>
<evidence type="ECO:0000313" key="7">
    <source>
        <dbReference type="EMBL" id="KAG7439275.1"/>
    </source>
</evidence>
<feature type="transmembrane region" description="Helical" evidence="6">
    <location>
        <begin position="410"/>
        <end position="432"/>
    </location>
</feature>
<keyword evidence="5 6" id="KW-0472">Membrane</keyword>
<feature type="transmembrane region" description="Helical" evidence="6">
    <location>
        <begin position="367"/>
        <end position="389"/>
    </location>
</feature>
<dbReference type="InterPro" id="IPR036259">
    <property type="entry name" value="MFS_trans_sf"/>
</dbReference>
<evidence type="ECO:0000256" key="1">
    <source>
        <dbReference type="ARBA" id="ARBA00004651"/>
    </source>
</evidence>
<evidence type="ECO:0000256" key="3">
    <source>
        <dbReference type="ARBA" id="ARBA00022692"/>
    </source>
</evidence>
<dbReference type="AlphaFoldDB" id="A0A9P7VF62"/>
<evidence type="ECO:0000256" key="4">
    <source>
        <dbReference type="ARBA" id="ARBA00022989"/>
    </source>
</evidence>
<accession>A0A9P7VF62</accession>
<feature type="transmembrane region" description="Helical" evidence="6">
    <location>
        <begin position="306"/>
        <end position="330"/>
    </location>
</feature>
<dbReference type="GO" id="GO:0005886">
    <property type="term" value="C:plasma membrane"/>
    <property type="evidence" value="ECO:0007669"/>
    <property type="project" value="UniProtKB-SubCell"/>
</dbReference>